<gene>
    <name evidence="3" type="ORF">M972_11819</name>
</gene>
<accession>A0AB36TDR4</accession>
<protein>
    <submittedName>
        <fullName evidence="3">Copper amine oxidase-like protein</fullName>
    </submittedName>
</protein>
<evidence type="ECO:0000313" key="3">
    <source>
        <dbReference type="EMBL" id="PFH02057.1"/>
    </source>
</evidence>
<feature type="domain" description="Copper amine oxidase-like N-terminal" evidence="2">
    <location>
        <begin position="33"/>
        <end position="141"/>
    </location>
</feature>
<dbReference type="EMBL" id="PDBW01000001">
    <property type="protein sequence ID" value="PFH02057.1"/>
    <property type="molecule type" value="Genomic_DNA"/>
</dbReference>
<evidence type="ECO:0000259" key="2">
    <source>
        <dbReference type="Pfam" id="PF07833"/>
    </source>
</evidence>
<evidence type="ECO:0000313" key="4">
    <source>
        <dbReference type="Proteomes" id="UP000223596"/>
    </source>
</evidence>
<evidence type="ECO:0000256" key="1">
    <source>
        <dbReference type="SAM" id="SignalP"/>
    </source>
</evidence>
<dbReference type="Proteomes" id="UP000223596">
    <property type="component" value="Unassembled WGS sequence"/>
</dbReference>
<keyword evidence="1" id="KW-0732">Signal</keyword>
<proteinExistence type="predicted"/>
<dbReference type="InterPro" id="IPR036582">
    <property type="entry name" value="Mao_N_sf"/>
</dbReference>
<dbReference type="AlphaFoldDB" id="A0AB36TDR4"/>
<dbReference type="RefSeq" id="WP_003519477.1">
    <property type="nucleotide sequence ID" value="NZ_CP013828.1"/>
</dbReference>
<feature type="chain" id="PRO_5044306650" evidence="1">
    <location>
        <begin position="24"/>
        <end position="267"/>
    </location>
</feature>
<sequence>MKKVALVLAIVSVFIMLVSVAEAAIELPLRVEVNGERVYFPDEQPFIDSNGRTQVPARFIAEKLGANVTWDGKEKKAVFEKGSKKLVLYIGKAEYELNGEQKKMDTAALLISGRTFVPARYVAEAFDAKVSWDPDIRTVYINTNSKPSGKKEGTEIVAGFEVPLDTNLLAVETTWGGKTEACFEINLLRADVEGQIEDLRQILLQKCDSSTVDEVIAYVSQKKERKYYLPSKYIYDNKSKRYIWIKESFMEDINVFYCSASYKRSEE</sequence>
<reference evidence="3 4" key="1">
    <citation type="submission" date="2017-09" db="EMBL/GenBank/DDBJ databases">
        <title>Evaluation of Pacific Biosciences Sequencing Technology to Finishing C. thermocellum Genome Sequences.</title>
        <authorList>
            <person name="Brown S."/>
        </authorList>
    </citation>
    <scope>NUCLEOTIDE SEQUENCE [LARGE SCALE GENOMIC DNA]</scope>
    <source>
        <strain evidence="3 4">AD2</strain>
    </source>
</reference>
<organism evidence="3 4">
    <name type="scientific">Acetivibrio thermocellus AD2</name>
    <dbReference type="NCBI Taxonomy" id="1138384"/>
    <lineage>
        <taxon>Bacteria</taxon>
        <taxon>Bacillati</taxon>
        <taxon>Bacillota</taxon>
        <taxon>Clostridia</taxon>
        <taxon>Eubacteriales</taxon>
        <taxon>Oscillospiraceae</taxon>
        <taxon>Acetivibrio</taxon>
    </lineage>
</organism>
<dbReference type="InterPro" id="IPR012854">
    <property type="entry name" value="Cu_amine_oxidase-like_N"/>
</dbReference>
<name>A0AB36TDR4_ACETH</name>
<dbReference type="Gene3D" id="3.30.457.10">
    <property type="entry name" value="Copper amine oxidase-like, N-terminal domain"/>
    <property type="match status" value="1"/>
</dbReference>
<feature type="signal peptide" evidence="1">
    <location>
        <begin position="1"/>
        <end position="23"/>
    </location>
</feature>
<comment type="caution">
    <text evidence="3">The sequence shown here is derived from an EMBL/GenBank/DDBJ whole genome shotgun (WGS) entry which is preliminary data.</text>
</comment>
<dbReference type="SUPFAM" id="SSF55383">
    <property type="entry name" value="Copper amine oxidase, domain N"/>
    <property type="match status" value="1"/>
</dbReference>
<dbReference type="Pfam" id="PF07833">
    <property type="entry name" value="Cu_amine_oxidN1"/>
    <property type="match status" value="1"/>
</dbReference>